<gene>
    <name evidence="3" type="ORF">SPSC_02335</name>
</gene>
<dbReference type="EMBL" id="LK056664">
    <property type="protein sequence ID" value="CDU23706.1"/>
    <property type="molecule type" value="Genomic_DNA"/>
</dbReference>
<feature type="region of interest" description="Disordered" evidence="1">
    <location>
        <begin position="433"/>
        <end position="485"/>
    </location>
</feature>
<feature type="compositionally biased region" description="Pro residues" evidence="1">
    <location>
        <begin position="258"/>
        <end position="267"/>
    </location>
</feature>
<evidence type="ECO:0008006" key="4">
    <source>
        <dbReference type="Google" id="ProtNLM"/>
    </source>
</evidence>
<feature type="compositionally biased region" description="Low complexity" evidence="1">
    <location>
        <begin position="433"/>
        <end position="445"/>
    </location>
</feature>
<feature type="signal peptide" evidence="2">
    <location>
        <begin position="1"/>
        <end position="25"/>
    </location>
</feature>
<feature type="region of interest" description="Disordered" evidence="1">
    <location>
        <begin position="30"/>
        <end position="87"/>
    </location>
</feature>
<organism evidence="3">
    <name type="scientific">Sporisorium scitamineum</name>
    <dbReference type="NCBI Taxonomy" id="49012"/>
    <lineage>
        <taxon>Eukaryota</taxon>
        <taxon>Fungi</taxon>
        <taxon>Dikarya</taxon>
        <taxon>Basidiomycota</taxon>
        <taxon>Ustilaginomycotina</taxon>
        <taxon>Ustilaginomycetes</taxon>
        <taxon>Ustilaginales</taxon>
        <taxon>Ustilaginaceae</taxon>
        <taxon>Sporisorium</taxon>
    </lineage>
</organism>
<dbReference type="AlphaFoldDB" id="A0A127ZCA9"/>
<evidence type="ECO:0000313" key="3">
    <source>
        <dbReference type="EMBL" id="CDU23706.1"/>
    </source>
</evidence>
<dbReference type="OrthoDB" id="271448at2759"/>
<evidence type="ECO:0000256" key="1">
    <source>
        <dbReference type="SAM" id="MobiDB-lite"/>
    </source>
</evidence>
<feature type="compositionally biased region" description="Low complexity" evidence="1">
    <location>
        <begin position="456"/>
        <end position="468"/>
    </location>
</feature>
<feature type="compositionally biased region" description="Low complexity" evidence="1">
    <location>
        <begin position="295"/>
        <end position="307"/>
    </location>
</feature>
<feature type="chain" id="PRO_5007281246" description="Apple domain-containing protein" evidence="2">
    <location>
        <begin position="26"/>
        <end position="758"/>
    </location>
</feature>
<feature type="compositionally biased region" description="Polar residues" evidence="1">
    <location>
        <begin position="578"/>
        <end position="599"/>
    </location>
</feature>
<feature type="compositionally biased region" description="Basic residues" evidence="1">
    <location>
        <begin position="33"/>
        <end position="65"/>
    </location>
</feature>
<feature type="region of interest" description="Disordered" evidence="1">
    <location>
        <begin position="578"/>
        <end position="609"/>
    </location>
</feature>
<accession>A0A127ZCA9</accession>
<feature type="region of interest" description="Disordered" evidence="1">
    <location>
        <begin position="252"/>
        <end position="309"/>
    </location>
</feature>
<proteinExistence type="predicted"/>
<name>A0A127ZCA9_9BASI</name>
<feature type="region of interest" description="Disordered" evidence="1">
    <location>
        <begin position="120"/>
        <end position="140"/>
    </location>
</feature>
<sequence length="758" mass="81301">MLVLRAISPFLWYVTLCAFLTIASASAELSQPHHQHHHQHHRHHHHDDHHHHASPSKHSNTKRSFGKPMRIWTPAQGPARRSSSSGRALEPFLEDSFPGWTFQHIYDIPSWDGGDKAACPRSLDSSADQKGGVVAKHHKRRTGLAAAEQGGKVSEFCLHGNAPVDVPDNDSCKNLDMRGKEKEVKLQKRIIPTFGQIEEIVNNGIEAGKEAHMAGAQAGVQLQKRIIPTFGQIEQIVNNGIEAGKEVHTARAQAGLPDGPPSRPPLRQPLGGSQGVEPGTSTSPLAGLSAANPGTSSAALSSLTSQLSRRDHPTNQFELHMQVMNLVSAAIKTSDEIRSITASPDHHNHLHRRTPNWPMFSTSNNAKEASHHLQQRSPLGAMGGAGIAVEIIQALMPVILAGIEEVGKLGSQWIQSQQQEHLAEAEHNATLTAQAQAHGSSSSVGAGSGAAGSGTGSSSAAGSAGLSGKTKRDVVGSAQGSGGQCSGTAELCLEVIESTFPHCRHNQPPGSVQSSTGSKTHYRGAAELVRAMTLHCTLKCVGFTHLIEGRTNFEEEAEKCAGDPQLFNNIHSIESLLHQSRSQKDPQSADASRGTTLSKRSPPPKCRSAYQPTFVNAMRPVATYSNKLFGSVISDPSSFLHWGLVHTLSECLHACDQTDGCVFVNLYQQSFGLETPVKLINRSNGAEGGDRRKVFARKPDGKKNSFVQGHLTCALYSRCFSECDAEYRSDAADPVFFERSSGWCKSKACLKGDGGGAV</sequence>
<evidence type="ECO:0000256" key="2">
    <source>
        <dbReference type="SAM" id="SignalP"/>
    </source>
</evidence>
<reference evidence="3" key="1">
    <citation type="submission" date="2014-06" db="EMBL/GenBank/DDBJ databases">
        <authorList>
            <person name="Ju J."/>
            <person name="Zhang J."/>
        </authorList>
    </citation>
    <scope>NUCLEOTIDE SEQUENCE</scope>
    <source>
        <strain evidence="3">SscI8</strain>
    </source>
</reference>
<protein>
    <recommendedName>
        <fullName evidence="4">Apple domain-containing protein</fullName>
    </recommendedName>
</protein>
<feature type="compositionally biased region" description="Gly residues" evidence="1">
    <location>
        <begin position="446"/>
        <end position="455"/>
    </location>
</feature>
<keyword evidence="2" id="KW-0732">Signal</keyword>